<evidence type="ECO:0000313" key="8">
    <source>
        <dbReference type="EMBL" id="SFL08035.1"/>
    </source>
</evidence>
<sequence length="227" mass="25140">MKKRRLLVLIFFFSIVLLRGNNAPIQAAERHSQNIIIVKYGLTSASQGFSSEQSFNTGLKINNIIIDNAGKELQPIADISYTVQQIIEKDALAVAAMDPSSYIKVGNPIKLLTNKEGIASIRLGDGKYILTEQVNRAAGLIDPQAPVLLDLPTADSLEEICIYPKSSLIKTEKKPIQNHPKPTHIQYRHDLPHTGEKVSWFIALGGAFLLIIIAFVLNRKEKSTQTK</sequence>
<evidence type="ECO:0000256" key="2">
    <source>
        <dbReference type="ARBA" id="ARBA00022525"/>
    </source>
</evidence>
<dbReference type="EMBL" id="FOTJ01000001">
    <property type="protein sequence ID" value="SFL08035.1"/>
    <property type="molecule type" value="Genomic_DNA"/>
</dbReference>
<reference evidence="8 9" key="1">
    <citation type="submission" date="2016-10" db="EMBL/GenBank/DDBJ databases">
        <authorList>
            <person name="de Groot N.N."/>
        </authorList>
    </citation>
    <scope>NUCLEOTIDE SEQUENCE [LARGE SCALE GENOMIC DNA]</scope>
    <source>
        <strain evidence="8 9">M79</strain>
    </source>
</reference>
<evidence type="ECO:0000256" key="3">
    <source>
        <dbReference type="ARBA" id="ARBA00022729"/>
    </source>
</evidence>
<proteinExistence type="predicted"/>
<organism evidence="8 9">
    <name type="scientific">Lactococcus garvieae</name>
    <dbReference type="NCBI Taxonomy" id="1363"/>
    <lineage>
        <taxon>Bacteria</taxon>
        <taxon>Bacillati</taxon>
        <taxon>Bacillota</taxon>
        <taxon>Bacilli</taxon>
        <taxon>Lactobacillales</taxon>
        <taxon>Streptococcaceae</taxon>
        <taxon>Lactococcus</taxon>
    </lineage>
</organism>
<evidence type="ECO:0000259" key="7">
    <source>
        <dbReference type="Pfam" id="PF00746"/>
    </source>
</evidence>
<evidence type="ECO:0000256" key="5">
    <source>
        <dbReference type="SAM" id="Phobius"/>
    </source>
</evidence>
<name>A0A1I4EQL9_9LACT</name>
<keyword evidence="5" id="KW-0472">Membrane</keyword>
<keyword evidence="4" id="KW-0572">Peptidoglycan-anchor</keyword>
<dbReference type="AlphaFoldDB" id="A0A1I4EQL9"/>
<dbReference type="Proteomes" id="UP000181969">
    <property type="component" value="Unassembled WGS sequence"/>
</dbReference>
<keyword evidence="1" id="KW-0134">Cell wall</keyword>
<evidence type="ECO:0000256" key="6">
    <source>
        <dbReference type="SAM" id="SignalP"/>
    </source>
</evidence>
<keyword evidence="2" id="KW-0964">Secreted</keyword>
<protein>
    <submittedName>
        <fullName evidence="8">LPXTG-motif cell wall anchor domain-containing protein</fullName>
    </submittedName>
</protein>
<dbReference type="OrthoDB" id="2243670at2"/>
<feature type="domain" description="Gram-positive cocci surface proteins LPxTG" evidence="7">
    <location>
        <begin position="190"/>
        <end position="222"/>
    </location>
</feature>
<feature type="transmembrane region" description="Helical" evidence="5">
    <location>
        <begin position="198"/>
        <end position="217"/>
    </location>
</feature>
<dbReference type="RefSeq" id="WP_074749912.1">
    <property type="nucleotide sequence ID" value="NZ_CAXVJC010000003.1"/>
</dbReference>
<evidence type="ECO:0000313" key="9">
    <source>
        <dbReference type="Proteomes" id="UP000181969"/>
    </source>
</evidence>
<feature type="signal peptide" evidence="6">
    <location>
        <begin position="1"/>
        <end position="27"/>
    </location>
</feature>
<feature type="chain" id="PRO_5010325827" evidence="6">
    <location>
        <begin position="28"/>
        <end position="227"/>
    </location>
</feature>
<keyword evidence="3 6" id="KW-0732">Signal</keyword>
<dbReference type="Pfam" id="PF00746">
    <property type="entry name" value="Gram_pos_anchor"/>
    <property type="match status" value="1"/>
</dbReference>
<dbReference type="InterPro" id="IPR019931">
    <property type="entry name" value="LPXTG_anchor"/>
</dbReference>
<accession>A0A1I4EQL9</accession>
<keyword evidence="5" id="KW-0812">Transmembrane</keyword>
<dbReference type="NCBIfam" id="TIGR01167">
    <property type="entry name" value="LPXTG_anchor"/>
    <property type="match status" value="1"/>
</dbReference>
<gene>
    <name evidence="8" type="ORF">SAMN05216438_101136</name>
</gene>
<keyword evidence="5" id="KW-1133">Transmembrane helix</keyword>
<evidence type="ECO:0000256" key="1">
    <source>
        <dbReference type="ARBA" id="ARBA00022512"/>
    </source>
</evidence>
<evidence type="ECO:0000256" key="4">
    <source>
        <dbReference type="ARBA" id="ARBA00023088"/>
    </source>
</evidence>